<dbReference type="AlphaFoldDB" id="A0AAE0GQ95"/>
<feature type="region of interest" description="Disordered" evidence="1">
    <location>
        <begin position="53"/>
        <end position="89"/>
    </location>
</feature>
<name>A0AAE0GQ95_9CHLO</name>
<feature type="compositionally biased region" description="Gly residues" evidence="1">
    <location>
        <begin position="78"/>
        <end position="88"/>
    </location>
</feature>
<reference evidence="2 3" key="1">
    <citation type="journal article" date="2015" name="Genome Biol. Evol.">
        <title>Comparative Genomics of a Bacterivorous Green Alga Reveals Evolutionary Causalities and Consequences of Phago-Mixotrophic Mode of Nutrition.</title>
        <authorList>
            <person name="Burns J.A."/>
            <person name="Paasch A."/>
            <person name="Narechania A."/>
            <person name="Kim E."/>
        </authorList>
    </citation>
    <scope>NUCLEOTIDE SEQUENCE [LARGE SCALE GENOMIC DNA]</scope>
    <source>
        <strain evidence="2 3">PLY_AMNH</strain>
    </source>
</reference>
<protein>
    <submittedName>
        <fullName evidence="2">Uncharacterized protein</fullName>
    </submittedName>
</protein>
<evidence type="ECO:0000313" key="3">
    <source>
        <dbReference type="Proteomes" id="UP001190700"/>
    </source>
</evidence>
<accession>A0AAE0GQ95</accession>
<proteinExistence type="predicted"/>
<feature type="compositionally biased region" description="Basic and acidic residues" evidence="1">
    <location>
        <begin position="246"/>
        <end position="263"/>
    </location>
</feature>
<gene>
    <name evidence="2" type="ORF">CYMTET_10180</name>
</gene>
<dbReference type="EMBL" id="LGRX02003565">
    <property type="protein sequence ID" value="KAK3282068.1"/>
    <property type="molecule type" value="Genomic_DNA"/>
</dbReference>
<organism evidence="2 3">
    <name type="scientific">Cymbomonas tetramitiformis</name>
    <dbReference type="NCBI Taxonomy" id="36881"/>
    <lineage>
        <taxon>Eukaryota</taxon>
        <taxon>Viridiplantae</taxon>
        <taxon>Chlorophyta</taxon>
        <taxon>Pyramimonadophyceae</taxon>
        <taxon>Pyramimonadales</taxon>
        <taxon>Pyramimonadaceae</taxon>
        <taxon>Cymbomonas</taxon>
    </lineage>
</organism>
<sequence>MACNDQGRSKEDCDASSPPQDPAPMQALLAQQTALISTMTQQMTQQMKDLNARVEAAEEASATASRPGRGIPSKRGRGGGTGCGGGGTAAAAVHASRRRESFSMRPATLETEIATDVLPAQWQAPRRPLQANKLVEAVKLPFTEEQVHAGAGGAVNDFVLAVWLEELDTQKVKAVMTTHKAEAVLRVRARSGTATERVVGDLGLGQTTLSKRNELGILRPSGCLATGTHSAGKGAEQKGGVTCSWREQRGDAEAQQRRENEAG</sequence>
<evidence type="ECO:0000256" key="1">
    <source>
        <dbReference type="SAM" id="MobiDB-lite"/>
    </source>
</evidence>
<comment type="caution">
    <text evidence="2">The sequence shown here is derived from an EMBL/GenBank/DDBJ whole genome shotgun (WGS) entry which is preliminary data.</text>
</comment>
<keyword evidence="3" id="KW-1185">Reference proteome</keyword>
<dbReference type="Proteomes" id="UP001190700">
    <property type="component" value="Unassembled WGS sequence"/>
</dbReference>
<feature type="compositionally biased region" description="Low complexity" evidence="1">
    <location>
        <begin position="59"/>
        <end position="71"/>
    </location>
</feature>
<feature type="region of interest" description="Disordered" evidence="1">
    <location>
        <begin position="228"/>
        <end position="263"/>
    </location>
</feature>
<feature type="region of interest" description="Disordered" evidence="1">
    <location>
        <begin position="1"/>
        <end position="26"/>
    </location>
</feature>
<evidence type="ECO:0000313" key="2">
    <source>
        <dbReference type="EMBL" id="KAK3282068.1"/>
    </source>
</evidence>